<protein>
    <submittedName>
        <fullName evidence="2">Uncharacterized protein</fullName>
    </submittedName>
</protein>
<evidence type="ECO:0000313" key="3">
    <source>
        <dbReference type="Proteomes" id="UP001059912"/>
    </source>
</evidence>
<sequence length="195" mass="22105">MFKRSIILTAVSLVFSSNVLAKVETFPAASFCGENIAKRNEAFQKLLKQEGNAEKAMQRLVTEQVGRDANALSHAFVYNPSFERSTRQFTCSIPLSDEIGKFKVNVHAHVQGINPGRPGGCEFSRARRIHDGSGWKIFTFKSGGFWWSDLQQNNGFVNFSNDMDNEYERSSSLQLTCRTTWDQGIIKLQHIELEY</sequence>
<dbReference type="EMBL" id="CP050471">
    <property type="protein sequence ID" value="UTZ34081.1"/>
    <property type="molecule type" value="Genomic_DNA"/>
</dbReference>
<feature type="chain" id="PRO_5046407621" evidence="1">
    <location>
        <begin position="22"/>
        <end position="195"/>
    </location>
</feature>
<name>A0ABY5IMH9_9VIBR</name>
<reference evidence="2" key="1">
    <citation type="submission" date="2020-03" db="EMBL/GenBank/DDBJ databases">
        <title>Five strains of Vibrio campbellii isolated from Mariana Trench.</title>
        <authorList>
            <person name="Liang J."/>
            <person name="Zhang X.-H."/>
        </authorList>
    </citation>
    <scope>NUCLEOTIDE SEQUENCE</scope>
    <source>
        <strain evidence="2">LJC013</strain>
    </source>
</reference>
<evidence type="ECO:0000313" key="2">
    <source>
        <dbReference type="EMBL" id="UTZ34081.1"/>
    </source>
</evidence>
<dbReference type="Proteomes" id="UP001059912">
    <property type="component" value="Chromosome 2"/>
</dbReference>
<proteinExistence type="predicted"/>
<feature type="signal peptide" evidence="1">
    <location>
        <begin position="1"/>
        <end position="21"/>
    </location>
</feature>
<keyword evidence="3" id="KW-1185">Reference proteome</keyword>
<organism evidence="2 3">
    <name type="scientific">Vibrio campbellii</name>
    <dbReference type="NCBI Taxonomy" id="680"/>
    <lineage>
        <taxon>Bacteria</taxon>
        <taxon>Pseudomonadati</taxon>
        <taxon>Pseudomonadota</taxon>
        <taxon>Gammaproteobacteria</taxon>
        <taxon>Vibrionales</taxon>
        <taxon>Vibrionaceae</taxon>
        <taxon>Vibrio</taxon>
    </lineage>
</organism>
<dbReference type="RefSeq" id="WP_255902428.1">
    <property type="nucleotide sequence ID" value="NZ_CP050465.1"/>
</dbReference>
<evidence type="ECO:0000256" key="1">
    <source>
        <dbReference type="SAM" id="SignalP"/>
    </source>
</evidence>
<accession>A0ABY5IMH9</accession>
<keyword evidence="1" id="KW-0732">Signal</keyword>
<gene>
    <name evidence="2" type="ORF">HB762_22895</name>
</gene>